<organism evidence="10 11">
    <name type="scientific">Amantichitinum ursilacus</name>
    <dbReference type="NCBI Taxonomy" id="857265"/>
    <lineage>
        <taxon>Bacteria</taxon>
        <taxon>Pseudomonadati</taxon>
        <taxon>Pseudomonadota</taxon>
        <taxon>Betaproteobacteria</taxon>
        <taxon>Neisseriales</taxon>
        <taxon>Chitinibacteraceae</taxon>
        <taxon>Amantichitinum</taxon>
    </lineage>
</organism>
<dbReference type="OrthoDB" id="322544at2"/>
<evidence type="ECO:0000256" key="8">
    <source>
        <dbReference type="HAMAP-Rule" id="MF_01118"/>
    </source>
</evidence>
<dbReference type="EMBL" id="LAQT01000004">
    <property type="protein sequence ID" value="KPC53871.1"/>
    <property type="molecule type" value="Genomic_DNA"/>
</dbReference>
<name>A0A0N0GPM1_9NEIS</name>
<feature type="transmembrane region" description="Helical" evidence="8">
    <location>
        <begin position="252"/>
        <end position="270"/>
    </location>
</feature>
<evidence type="ECO:0000256" key="6">
    <source>
        <dbReference type="ARBA" id="ARBA00022989"/>
    </source>
</evidence>
<proteinExistence type="inferred from homology"/>
<evidence type="ECO:0000256" key="4">
    <source>
        <dbReference type="ARBA" id="ARBA00022519"/>
    </source>
</evidence>
<comment type="similarity">
    <text evidence="8">Belongs to the major facilitator superfamily. YhhS family.</text>
</comment>
<dbReference type="GO" id="GO:0005886">
    <property type="term" value="C:plasma membrane"/>
    <property type="evidence" value="ECO:0007669"/>
    <property type="project" value="UniProtKB-SubCell"/>
</dbReference>
<dbReference type="Proteomes" id="UP000037939">
    <property type="component" value="Unassembled WGS sequence"/>
</dbReference>
<comment type="subcellular location">
    <subcellularLocation>
        <location evidence="8">Cell inner membrane</location>
        <topology evidence="8">Multi-pass membrane protein</topology>
    </subcellularLocation>
    <subcellularLocation>
        <location evidence="1">Cell membrane</location>
        <topology evidence="1">Multi-pass membrane protein</topology>
    </subcellularLocation>
</comment>
<accession>A0A0N0GPM1</accession>
<keyword evidence="5 8" id="KW-0812">Transmembrane</keyword>
<dbReference type="RefSeq" id="WP_053937108.1">
    <property type="nucleotide sequence ID" value="NZ_LAQT01000004.1"/>
</dbReference>
<dbReference type="PANTHER" id="PTHR23517:SF13">
    <property type="entry name" value="MAJOR FACILITATOR SUPERFAMILY MFS_1"/>
    <property type="match status" value="1"/>
</dbReference>
<protein>
    <recommendedName>
        <fullName evidence="8">Uncharacterized MFS-type transporter WG78_07105</fullName>
    </recommendedName>
</protein>
<evidence type="ECO:0000313" key="11">
    <source>
        <dbReference type="Proteomes" id="UP000037939"/>
    </source>
</evidence>
<keyword evidence="4 8" id="KW-0997">Cell inner membrane</keyword>
<feature type="transmembrane region" description="Helical" evidence="8">
    <location>
        <begin position="178"/>
        <end position="198"/>
    </location>
</feature>
<evidence type="ECO:0000256" key="1">
    <source>
        <dbReference type="ARBA" id="ARBA00004651"/>
    </source>
</evidence>
<feature type="transmembrane region" description="Helical" evidence="8">
    <location>
        <begin position="344"/>
        <end position="365"/>
    </location>
</feature>
<sequence>MSATSAVPASAGPVTLRVVSIVMFTFLCYLTIGLPLAILPTYVHMDLGYGSVLAGLVISVQYLATLVSRPKAGRMADHLGPKRTVMYGLCGNVLSGVCLMGAALTQQIPLLSLALVFASRCALGFAESCVGTGSIAWGIGTVGANHTAKVISWNGVATYGALALGAPLGVALQKWGGFQLIAGVVMALGLIGIACAWPRPPAPIVHGERLPFSSVLGRVFAYGAGLALGSAGFGVIATFVTLFYASQHWPDAAFTLSVFGICFVGTRLVFARSINVYGGFRVAIVSFGVEFVGLMLLWLAPEPIWAMLGAALTGCGFSLIFPALGVEAVALVPASSRGSALGAYSVFLDVALGLIGPVAGFIISGYGYPPIFLMAGLAAVAGVVLTWVLYRSVMRGRAESAARQGL</sequence>
<evidence type="ECO:0000313" key="10">
    <source>
        <dbReference type="EMBL" id="KPC53871.1"/>
    </source>
</evidence>
<dbReference type="HAMAP" id="MF_01118">
    <property type="entry name" value="MFS_YhhS"/>
    <property type="match status" value="1"/>
</dbReference>
<evidence type="ECO:0000256" key="3">
    <source>
        <dbReference type="ARBA" id="ARBA00022475"/>
    </source>
</evidence>
<dbReference type="CDD" id="cd17489">
    <property type="entry name" value="MFS_YfcJ_like"/>
    <property type="match status" value="1"/>
</dbReference>
<keyword evidence="11" id="KW-1185">Reference proteome</keyword>
<keyword evidence="2 8" id="KW-0813">Transport</keyword>
<comment type="caution">
    <text evidence="10">The sequence shown here is derived from an EMBL/GenBank/DDBJ whole genome shotgun (WGS) entry which is preliminary data.</text>
</comment>
<feature type="transmembrane region" description="Helical" evidence="8">
    <location>
        <begin position="219"/>
        <end position="246"/>
    </location>
</feature>
<feature type="transmembrane region" description="Helical" evidence="8">
    <location>
        <begin position="85"/>
        <end position="104"/>
    </location>
</feature>
<dbReference type="PROSITE" id="PS50850">
    <property type="entry name" value="MFS"/>
    <property type="match status" value="1"/>
</dbReference>
<dbReference type="InterPro" id="IPR023008">
    <property type="entry name" value="MFS_YhhS-like"/>
</dbReference>
<feature type="transmembrane region" description="Helical" evidence="8">
    <location>
        <begin position="21"/>
        <end position="41"/>
    </location>
</feature>
<evidence type="ECO:0000256" key="5">
    <source>
        <dbReference type="ARBA" id="ARBA00022692"/>
    </source>
</evidence>
<feature type="transmembrane region" description="Helical" evidence="8">
    <location>
        <begin position="282"/>
        <end position="300"/>
    </location>
</feature>
<feature type="transmembrane region" description="Helical" evidence="8">
    <location>
        <begin position="151"/>
        <end position="172"/>
    </location>
</feature>
<feature type="transmembrane region" description="Helical" evidence="8">
    <location>
        <begin position="110"/>
        <end position="139"/>
    </location>
</feature>
<dbReference type="STRING" id="857265.WG78_07105"/>
<reference evidence="10 11" key="1">
    <citation type="submission" date="2015-07" db="EMBL/GenBank/DDBJ databases">
        <title>Draft genome sequence of the Amantichitinum ursilacus IGB-41, a new chitin-degrading bacterium.</title>
        <authorList>
            <person name="Kirstahler P."/>
            <person name="Guenther M."/>
            <person name="Grumaz C."/>
            <person name="Rupp S."/>
            <person name="Zibek S."/>
            <person name="Sohn K."/>
        </authorList>
    </citation>
    <scope>NUCLEOTIDE SEQUENCE [LARGE SCALE GENOMIC DNA]</scope>
    <source>
        <strain evidence="10 11">IGB-41</strain>
    </source>
</reference>
<evidence type="ECO:0000259" key="9">
    <source>
        <dbReference type="PROSITE" id="PS50850"/>
    </source>
</evidence>
<evidence type="ECO:0000256" key="7">
    <source>
        <dbReference type="ARBA" id="ARBA00023136"/>
    </source>
</evidence>
<feature type="transmembrane region" description="Helical" evidence="8">
    <location>
        <begin position="47"/>
        <end position="64"/>
    </location>
</feature>
<keyword evidence="6 8" id="KW-1133">Transmembrane helix</keyword>
<gene>
    <name evidence="10" type="ORF">WG78_07105</name>
</gene>
<dbReference type="Pfam" id="PF07690">
    <property type="entry name" value="MFS_1"/>
    <property type="match status" value="1"/>
</dbReference>
<keyword evidence="3 8" id="KW-1003">Cell membrane</keyword>
<dbReference type="InterPro" id="IPR036259">
    <property type="entry name" value="MFS_trans_sf"/>
</dbReference>
<dbReference type="AlphaFoldDB" id="A0A0N0GPM1"/>
<feature type="transmembrane region" description="Helical" evidence="8">
    <location>
        <begin position="306"/>
        <end position="332"/>
    </location>
</feature>
<evidence type="ECO:0000256" key="2">
    <source>
        <dbReference type="ARBA" id="ARBA00022448"/>
    </source>
</evidence>
<dbReference type="InterPro" id="IPR011701">
    <property type="entry name" value="MFS"/>
</dbReference>
<dbReference type="NCBIfam" id="NF009048">
    <property type="entry name" value="PRK12382.1"/>
    <property type="match status" value="1"/>
</dbReference>
<feature type="domain" description="Major facilitator superfamily (MFS) profile" evidence="9">
    <location>
        <begin position="17"/>
        <end position="394"/>
    </location>
</feature>
<dbReference type="PANTHER" id="PTHR23517">
    <property type="entry name" value="RESISTANCE PROTEIN MDTM, PUTATIVE-RELATED-RELATED"/>
    <property type="match status" value="1"/>
</dbReference>
<dbReference type="PATRIC" id="fig|857265.3.peg.1460"/>
<feature type="transmembrane region" description="Helical" evidence="8">
    <location>
        <begin position="371"/>
        <end position="390"/>
    </location>
</feature>
<dbReference type="InterPro" id="IPR020846">
    <property type="entry name" value="MFS_dom"/>
</dbReference>
<dbReference type="InterPro" id="IPR050171">
    <property type="entry name" value="MFS_Transporters"/>
</dbReference>
<dbReference type="GO" id="GO:0022857">
    <property type="term" value="F:transmembrane transporter activity"/>
    <property type="evidence" value="ECO:0007669"/>
    <property type="project" value="UniProtKB-UniRule"/>
</dbReference>
<dbReference type="Gene3D" id="1.20.1250.20">
    <property type="entry name" value="MFS general substrate transporter like domains"/>
    <property type="match status" value="1"/>
</dbReference>
<dbReference type="SUPFAM" id="SSF103473">
    <property type="entry name" value="MFS general substrate transporter"/>
    <property type="match status" value="1"/>
</dbReference>
<keyword evidence="7 8" id="KW-0472">Membrane</keyword>
<dbReference type="NCBIfam" id="NF003477">
    <property type="entry name" value="PRK05122.1"/>
    <property type="match status" value="1"/>
</dbReference>